<gene>
    <name evidence="1" type="ORF">HAX54_040504</name>
</gene>
<accession>A0ABS8SK41</accession>
<dbReference type="Proteomes" id="UP000823775">
    <property type="component" value="Unassembled WGS sequence"/>
</dbReference>
<keyword evidence="2" id="KW-1185">Reference proteome</keyword>
<reference evidence="1 2" key="1">
    <citation type="journal article" date="2021" name="BMC Genomics">
        <title>Datura genome reveals duplications of psychoactive alkaloid biosynthetic genes and high mutation rate following tissue culture.</title>
        <authorList>
            <person name="Rajewski A."/>
            <person name="Carter-House D."/>
            <person name="Stajich J."/>
            <person name="Litt A."/>
        </authorList>
    </citation>
    <scope>NUCLEOTIDE SEQUENCE [LARGE SCALE GENOMIC DNA]</scope>
    <source>
        <strain evidence="1">AR-01</strain>
    </source>
</reference>
<proteinExistence type="predicted"/>
<sequence length="119" mass="13516">MKGSSSLTAKGTLARRFRAKVVESHGLKWFQAQKEAKYASENWIDESLLTLEFPTICDKIHELGLGYVFVEPEECNLTLVRKFYANRDNFFVESIKVKIRDQLALALVVIPYGSSSVID</sequence>
<evidence type="ECO:0000313" key="1">
    <source>
        <dbReference type="EMBL" id="MCD7459267.1"/>
    </source>
</evidence>
<comment type="caution">
    <text evidence="1">The sequence shown here is derived from an EMBL/GenBank/DDBJ whole genome shotgun (WGS) entry which is preliminary data.</text>
</comment>
<dbReference type="EMBL" id="JACEIK010000573">
    <property type="protein sequence ID" value="MCD7459267.1"/>
    <property type="molecule type" value="Genomic_DNA"/>
</dbReference>
<name>A0ABS8SK41_DATST</name>
<organism evidence="1 2">
    <name type="scientific">Datura stramonium</name>
    <name type="common">Jimsonweed</name>
    <name type="synonym">Common thornapple</name>
    <dbReference type="NCBI Taxonomy" id="4076"/>
    <lineage>
        <taxon>Eukaryota</taxon>
        <taxon>Viridiplantae</taxon>
        <taxon>Streptophyta</taxon>
        <taxon>Embryophyta</taxon>
        <taxon>Tracheophyta</taxon>
        <taxon>Spermatophyta</taxon>
        <taxon>Magnoliopsida</taxon>
        <taxon>eudicotyledons</taxon>
        <taxon>Gunneridae</taxon>
        <taxon>Pentapetalae</taxon>
        <taxon>asterids</taxon>
        <taxon>lamiids</taxon>
        <taxon>Solanales</taxon>
        <taxon>Solanaceae</taxon>
        <taxon>Solanoideae</taxon>
        <taxon>Datureae</taxon>
        <taxon>Datura</taxon>
    </lineage>
</organism>
<protein>
    <submittedName>
        <fullName evidence="1">Uncharacterized protein</fullName>
    </submittedName>
</protein>
<evidence type="ECO:0000313" key="2">
    <source>
        <dbReference type="Proteomes" id="UP000823775"/>
    </source>
</evidence>